<evidence type="ECO:0000256" key="3">
    <source>
        <dbReference type="ARBA" id="ARBA00023163"/>
    </source>
</evidence>
<keyword evidence="6" id="KW-1185">Reference proteome</keyword>
<dbReference type="AlphaFoldDB" id="A0A7J5BF14"/>
<dbReference type="InterPro" id="IPR035418">
    <property type="entry name" value="AraC-bd_2"/>
</dbReference>
<reference evidence="5 6" key="1">
    <citation type="submission" date="2019-09" db="EMBL/GenBank/DDBJ databases">
        <title>Phylogeny of genus Pseudoclavibacter and closely related genus.</title>
        <authorList>
            <person name="Li Y."/>
        </authorList>
    </citation>
    <scope>NUCLEOTIDE SEQUENCE [LARGE SCALE GENOMIC DNA]</scope>
    <source>
        <strain evidence="5 6">KCTC 13959</strain>
    </source>
</reference>
<dbReference type="InterPro" id="IPR050204">
    <property type="entry name" value="AraC_XylS_family_regulators"/>
</dbReference>
<dbReference type="PROSITE" id="PS01124">
    <property type="entry name" value="HTH_ARAC_FAMILY_2"/>
    <property type="match status" value="1"/>
</dbReference>
<dbReference type="RefSeq" id="WP_158050856.1">
    <property type="nucleotide sequence ID" value="NZ_WBKB01000001.1"/>
</dbReference>
<feature type="domain" description="HTH araC/xylS-type" evidence="4">
    <location>
        <begin position="226"/>
        <end position="327"/>
    </location>
</feature>
<dbReference type="InterPro" id="IPR018062">
    <property type="entry name" value="HTH_AraC-typ_CS"/>
</dbReference>
<dbReference type="GO" id="GO:0003700">
    <property type="term" value="F:DNA-binding transcription factor activity"/>
    <property type="evidence" value="ECO:0007669"/>
    <property type="project" value="InterPro"/>
</dbReference>
<dbReference type="SUPFAM" id="SSF46689">
    <property type="entry name" value="Homeodomain-like"/>
    <property type="match status" value="1"/>
</dbReference>
<dbReference type="InterPro" id="IPR018060">
    <property type="entry name" value="HTH_AraC"/>
</dbReference>
<dbReference type="GO" id="GO:0043565">
    <property type="term" value="F:sequence-specific DNA binding"/>
    <property type="evidence" value="ECO:0007669"/>
    <property type="project" value="InterPro"/>
</dbReference>
<evidence type="ECO:0000313" key="5">
    <source>
        <dbReference type="EMBL" id="KAB1644843.1"/>
    </source>
</evidence>
<gene>
    <name evidence="5" type="ORF">F8O05_00775</name>
</gene>
<keyword evidence="3" id="KW-0804">Transcription</keyword>
<comment type="caution">
    <text evidence="5">The sequence shown here is derived from an EMBL/GenBank/DDBJ whole genome shotgun (WGS) entry which is preliminary data.</text>
</comment>
<organism evidence="5 6">
    <name type="scientific">Gulosibacter chungangensis</name>
    <dbReference type="NCBI Taxonomy" id="979746"/>
    <lineage>
        <taxon>Bacteria</taxon>
        <taxon>Bacillati</taxon>
        <taxon>Actinomycetota</taxon>
        <taxon>Actinomycetes</taxon>
        <taxon>Micrococcales</taxon>
        <taxon>Microbacteriaceae</taxon>
        <taxon>Gulosibacter</taxon>
    </lineage>
</organism>
<dbReference type="PANTHER" id="PTHR46796">
    <property type="entry name" value="HTH-TYPE TRANSCRIPTIONAL ACTIVATOR RHAS-RELATED"/>
    <property type="match status" value="1"/>
</dbReference>
<dbReference type="Pfam" id="PF12833">
    <property type="entry name" value="HTH_18"/>
    <property type="match status" value="1"/>
</dbReference>
<dbReference type="InterPro" id="IPR009057">
    <property type="entry name" value="Homeodomain-like_sf"/>
</dbReference>
<evidence type="ECO:0000256" key="1">
    <source>
        <dbReference type="ARBA" id="ARBA00023015"/>
    </source>
</evidence>
<accession>A0A7J5BF14</accession>
<name>A0A7J5BF14_9MICO</name>
<dbReference type="Proteomes" id="UP000433493">
    <property type="component" value="Unassembled WGS sequence"/>
</dbReference>
<dbReference type="Gene3D" id="1.10.10.60">
    <property type="entry name" value="Homeodomain-like"/>
    <property type="match status" value="1"/>
</dbReference>
<keyword evidence="2" id="KW-0238">DNA-binding</keyword>
<evidence type="ECO:0000256" key="2">
    <source>
        <dbReference type="ARBA" id="ARBA00023125"/>
    </source>
</evidence>
<dbReference type="PANTHER" id="PTHR46796:SF12">
    <property type="entry name" value="HTH-TYPE DNA-BINDING TRANSCRIPTIONAL ACTIVATOR EUTR"/>
    <property type="match status" value="1"/>
</dbReference>
<dbReference type="SMART" id="SM00342">
    <property type="entry name" value="HTH_ARAC"/>
    <property type="match status" value="1"/>
</dbReference>
<dbReference type="Pfam" id="PF14525">
    <property type="entry name" value="AraC_binding_2"/>
    <property type="match status" value="1"/>
</dbReference>
<dbReference type="EMBL" id="WBKB01000001">
    <property type="protein sequence ID" value="KAB1644843.1"/>
    <property type="molecule type" value="Genomic_DNA"/>
</dbReference>
<keyword evidence="1" id="KW-0805">Transcription regulation</keyword>
<evidence type="ECO:0000313" key="6">
    <source>
        <dbReference type="Proteomes" id="UP000433493"/>
    </source>
</evidence>
<protein>
    <submittedName>
        <fullName evidence="5">AraC family transcriptional regulator</fullName>
    </submittedName>
</protein>
<sequence>MNSRALEPDGEILQMREIHRTGSVDDAELIGNRLFHPHIVHPMTREADFVFAATSATVGPVSIGTFHYAHGVRVDTEPYENWYHVNVALTGAFRTLVGDTRVEANVFRAAVYGPDVPTEFSGFERPTIILAIKMRRRTVEEIAQQVFGGPLTSPVELGTTIDVSHGAGLVWFKLVQRVFNGTAQPGGLNDALADYLGKTIIEWFLRSTHPAQIAPVLAADELSVFERAKTVIHVSEGAPISLETLAAVSGVSGRTLQNAFRDSIGQSPMQYQLTLRLSKVREVLQHAESGSVQIADIARRYGFSHLGRFAAQYAREFGERPSDTLNH</sequence>
<proteinExistence type="predicted"/>
<dbReference type="OrthoDB" id="5464689at2"/>
<evidence type="ECO:0000259" key="4">
    <source>
        <dbReference type="PROSITE" id="PS01124"/>
    </source>
</evidence>
<dbReference type="PROSITE" id="PS00041">
    <property type="entry name" value="HTH_ARAC_FAMILY_1"/>
    <property type="match status" value="1"/>
</dbReference>